<dbReference type="SMART" id="SM00664">
    <property type="entry name" value="DoH"/>
    <property type="match status" value="1"/>
</dbReference>
<comment type="cofactor">
    <cofactor evidence="1">
        <name>heme b</name>
        <dbReference type="ChEBI" id="CHEBI:60344"/>
    </cofactor>
</comment>
<evidence type="ECO:0000256" key="4">
    <source>
        <dbReference type="ARBA" id="ARBA00022448"/>
    </source>
</evidence>
<evidence type="ECO:0000256" key="6">
    <source>
        <dbReference type="ARBA" id="ARBA00022982"/>
    </source>
</evidence>
<dbReference type="CDD" id="cd08760">
    <property type="entry name" value="Cyt_b561_FRRS1_like"/>
    <property type="match status" value="1"/>
</dbReference>
<evidence type="ECO:0000256" key="3">
    <source>
        <dbReference type="ARBA" id="ARBA00009195"/>
    </source>
</evidence>
<evidence type="ECO:0000256" key="9">
    <source>
        <dbReference type="SAM" id="Phobius"/>
    </source>
</evidence>
<dbReference type="Pfam" id="PF03351">
    <property type="entry name" value="DOMON"/>
    <property type="match status" value="1"/>
</dbReference>
<keyword evidence="13" id="KW-1185">Reference proteome</keyword>
<dbReference type="STRING" id="409849.ENSPMGP00000009090"/>
<dbReference type="InterPro" id="IPR002861">
    <property type="entry name" value="Reeler_dom"/>
</dbReference>
<evidence type="ECO:0000256" key="1">
    <source>
        <dbReference type="ARBA" id="ARBA00001970"/>
    </source>
</evidence>
<dbReference type="AlphaFoldDB" id="A0A3B3ZX35"/>
<evidence type="ECO:0000256" key="8">
    <source>
        <dbReference type="ARBA" id="ARBA00023136"/>
    </source>
</evidence>
<evidence type="ECO:0000313" key="13">
    <source>
        <dbReference type="Proteomes" id="UP000261520"/>
    </source>
</evidence>
<dbReference type="SMART" id="SM00665">
    <property type="entry name" value="B561"/>
    <property type="match status" value="1"/>
</dbReference>
<feature type="transmembrane region" description="Helical" evidence="9">
    <location>
        <begin position="348"/>
        <end position="370"/>
    </location>
</feature>
<dbReference type="Proteomes" id="UP000261520">
    <property type="component" value="Unplaced"/>
</dbReference>
<feature type="domain" description="Cytochrome b561" evidence="11">
    <location>
        <begin position="234"/>
        <end position="440"/>
    </location>
</feature>
<feature type="transmembrane region" description="Helical" evidence="9">
    <location>
        <begin position="391"/>
        <end position="408"/>
    </location>
</feature>
<dbReference type="GO" id="GO:0099072">
    <property type="term" value="P:regulation of postsynaptic membrane neurotransmitter receptor levels"/>
    <property type="evidence" value="ECO:0007669"/>
    <property type="project" value="TreeGrafter"/>
</dbReference>
<dbReference type="InterPro" id="IPR005018">
    <property type="entry name" value="DOMON_domain"/>
</dbReference>
<dbReference type="PANTHER" id="PTHR46902">
    <property type="entry name" value="DOMON DOMAIN-CONTAINING PROTEIN FRRS1L"/>
    <property type="match status" value="1"/>
</dbReference>
<dbReference type="InterPro" id="IPR006593">
    <property type="entry name" value="Cyt_b561/ferric_Rdtase_TM"/>
</dbReference>
<sequence>SNISSLGHLKIIPLCVLHTTPVTLCPPCSVTVILSTSSPKFEGFLLQAREEASGSAVGSFVSTPVGTQTLTCGGVASYQTYWVGVASPKVEFTGEYNSNDNSNDNSNAHDSSTDISSGGCGESKVCFLNPPDCDPAQNPANCYFLSATLVSPGSSAVQYQMSGPSDGYISFGFSDDQEMGNDDIYICVMDDSGLVQLQHAYSTGSTTPQSVPLGNISDIQTSVENKVIRCSFISTNSISTQRSSSSQAYYLLYAHGPSSNEPIFMYAYNLCFLCFLLPIGALMLVAWMFTGSLGMIVARFNKKLAHGTRLCGKDMWFLVHVLVMCLTVAMTIIAFILVFAHVRTWSGGAHPVLGCLVMILSFFQPLGALLRCGPQHPKRFLFNWSHALNALAIKALSVAAIFTGLQLIDSSQNQWLPKVMGGFVAWEAVYFLLSDLNLKWSQKSEGIILLVLDVFH</sequence>
<comment type="subcellular location">
    <subcellularLocation>
        <location evidence="2">Membrane</location>
    </subcellularLocation>
</comment>
<reference evidence="12" key="1">
    <citation type="submission" date="2025-08" db="UniProtKB">
        <authorList>
            <consortium name="Ensembl"/>
        </authorList>
    </citation>
    <scope>IDENTIFICATION</scope>
</reference>
<name>A0A3B3ZX35_9GOBI</name>
<dbReference type="PROSITE" id="PS50836">
    <property type="entry name" value="DOMON"/>
    <property type="match status" value="1"/>
</dbReference>
<feature type="transmembrane region" description="Helical" evidence="9">
    <location>
        <begin position="266"/>
        <end position="296"/>
    </location>
</feature>
<keyword evidence="8 9" id="KW-0472">Membrane</keyword>
<feature type="transmembrane region" description="Helical" evidence="9">
    <location>
        <begin position="414"/>
        <end position="433"/>
    </location>
</feature>
<evidence type="ECO:0000313" key="12">
    <source>
        <dbReference type="Ensembl" id="ENSPMGP00000009090.1"/>
    </source>
</evidence>
<accession>A0A3B3ZX35</accession>
<dbReference type="GO" id="GO:1900449">
    <property type="term" value="P:regulation of glutamate receptor signaling pathway"/>
    <property type="evidence" value="ECO:0007669"/>
    <property type="project" value="InterPro"/>
</dbReference>
<dbReference type="Pfam" id="PF02014">
    <property type="entry name" value="Reeler"/>
    <property type="match status" value="1"/>
</dbReference>
<evidence type="ECO:0000259" key="11">
    <source>
        <dbReference type="PROSITE" id="PS50939"/>
    </source>
</evidence>
<comment type="similarity">
    <text evidence="3">Belongs to the FRRS1 family.</text>
</comment>
<dbReference type="InterPro" id="IPR042789">
    <property type="entry name" value="FRRS1L"/>
</dbReference>
<proteinExistence type="inferred from homology"/>
<reference evidence="12" key="2">
    <citation type="submission" date="2025-09" db="UniProtKB">
        <authorList>
            <consortium name="Ensembl"/>
        </authorList>
    </citation>
    <scope>IDENTIFICATION</scope>
</reference>
<evidence type="ECO:0000256" key="7">
    <source>
        <dbReference type="ARBA" id="ARBA00022989"/>
    </source>
</evidence>
<organism evidence="12 13">
    <name type="scientific">Periophthalmus magnuspinnatus</name>
    <dbReference type="NCBI Taxonomy" id="409849"/>
    <lineage>
        <taxon>Eukaryota</taxon>
        <taxon>Metazoa</taxon>
        <taxon>Chordata</taxon>
        <taxon>Craniata</taxon>
        <taxon>Vertebrata</taxon>
        <taxon>Euteleostomi</taxon>
        <taxon>Actinopterygii</taxon>
        <taxon>Neopterygii</taxon>
        <taxon>Teleostei</taxon>
        <taxon>Neoteleostei</taxon>
        <taxon>Acanthomorphata</taxon>
        <taxon>Gobiaria</taxon>
        <taxon>Gobiiformes</taxon>
        <taxon>Gobioidei</taxon>
        <taxon>Gobiidae</taxon>
        <taxon>Oxudercinae</taxon>
        <taxon>Periophthalmus</taxon>
    </lineage>
</organism>
<dbReference type="PROSITE" id="PS50939">
    <property type="entry name" value="CYTOCHROME_B561"/>
    <property type="match status" value="1"/>
</dbReference>
<keyword evidence="7 9" id="KW-1133">Transmembrane helix</keyword>
<dbReference type="Ensembl" id="ENSPMGT00000009679.1">
    <property type="protein sequence ID" value="ENSPMGP00000009090.1"/>
    <property type="gene ID" value="ENSPMGG00000007511.1"/>
</dbReference>
<dbReference type="CDD" id="cd09628">
    <property type="entry name" value="DOMON_SDR_2_like"/>
    <property type="match status" value="1"/>
</dbReference>
<evidence type="ECO:0000256" key="5">
    <source>
        <dbReference type="ARBA" id="ARBA00022692"/>
    </source>
</evidence>
<feature type="transmembrane region" description="Helical" evidence="9">
    <location>
        <begin position="317"/>
        <end position="342"/>
    </location>
</feature>
<keyword evidence="5 9" id="KW-0812">Transmembrane</keyword>
<feature type="domain" description="DOMON" evidence="10">
    <location>
        <begin position="141"/>
        <end position="256"/>
    </location>
</feature>
<dbReference type="PANTHER" id="PTHR46902:SF1">
    <property type="entry name" value="DOMON DOMAIN-CONTAINING PROTEIN FRRS1L"/>
    <property type="match status" value="1"/>
</dbReference>
<keyword evidence="4" id="KW-0813">Transport</keyword>
<evidence type="ECO:0000259" key="10">
    <source>
        <dbReference type="PROSITE" id="PS50836"/>
    </source>
</evidence>
<dbReference type="Gene3D" id="1.20.120.1770">
    <property type="match status" value="1"/>
</dbReference>
<evidence type="ECO:0000256" key="2">
    <source>
        <dbReference type="ARBA" id="ARBA00004370"/>
    </source>
</evidence>
<keyword evidence="6" id="KW-0249">Electron transport</keyword>
<dbReference type="GO" id="GO:0016020">
    <property type="term" value="C:membrane"/>
    <property type="evidence" value="ECO:0007669"/>
    <property type="project" value="UniProtKB-SubCell"/>
</dbReference>
<protein>
    <submittedName>
        <fullName evidence="12">Uncharacterized protein</fullName>
    </submittedName>
</protein>